<dbReference type="EMBL" id="ASHM01012270">
    <property type="protein sequence ID" value="PNX94221.1"/>
    <property type="molecule type" value="Genomic_DNA"/>
</dbReference>
<dbReference type="Pfam" id="PF03479">
    <property type="entry name" value="PCC"/>
    <property type="match status" value="1"/>
</dbReference>
<dbReference type="GO" id="GO:0003680">
    <property type="term" value="F:minor groove of adenine-thymine-rich DNA binding"/>
    <property type="evidence" value="ECO:0007669"/>
    <property type="project" value="InterPro"/>
</dbReference>
<dbReference type="PANTHER" id="PTHR31100:SF63">
    <property type="entry name" value="AT-HOOK MOTIF NUCLEAR-LOCALIZED PROTEIN"/>
    <property type="match status" value="1"/>
</dbReference>
<dbReference type="PANTHER" id="PTHR31100">
    <property type="entry name" value="AT-HOOK MOTIF NUCLEAR-LOCALIZED PROTEIN 15"/>
    <property type="match status" value="1"/>
</dbReference>
<dbReference type="GO" id="GO:0003700">
    <property type="term" value="F:DNA-binding transcription factor activity"/>
    <property type="evidence" value="ECO:0007669"/>
    <property type="project" value="TreeGrafter"/>
</dbReference>
<keyword evidence="3" id="KW-0804">Transcription</keyword>
<dbReference type="SUPFAM" id="SSF117856">
    <property type="entry name" value="AF0104/ALDC/Ptd012-like"/>
    <property type="match status" value="1"/>
</dbReference>
<evidence type="ECO:0000256" key="4">
    <source>
        <dbReference type="ARBA" id="ARBA00023242"/>
    </source>
</evidence>
<organism evidence="8 9">
    <name type="scientific">Trifolium pratense</name>
    <name type="common">Red clover</name>
    <dbReference type="NCBI Taxonomy" id="57577"/>
    <lineage>
        <taxon>Eukaryota</taxon>
        <taxon>Viridiplantae</taxon>
        <taxon>Streptophyta</taxon>
        <taxon>Embryophyta</taxon>
        <taxon>Tracheophyta</taxon>
        <taxon>Spermatophyta</taxon>
        <taxon>Magnoliopsida</taxon>
        <taxon>eudicotyledons</taxon>
        <taxon>Gunneridae</taxon>
        <taxon>Pentapetalae</taxon>
        <taxon>rosids</taxon>
        <taxon>fabids</taxon>
        <taxon>Fabales</taxon>
        <taxon>Fabaceae</taxon>
        <taxon>Papilionoideae</taxon>
        <taxon>50 kb inversion clade</taxon>
        <taxon>NPAAA clade</taxon>
        <taxon>Hologalegina</taxon>
        <taxon>IRL clade</taxon>
        <taxon>Trifolieae</taxon>
        <taxon>Trifolium</taxon>
    </lineage>
</organism>
<dbReference type="PROSITE" id="PS51742">
    <property type="entry name" value="PPC"/>
    <property type="match status" value="1"/>
</dbReference>
<comment type="caution">
    <text evidence="8">The sequence shown here is derived from an EMBL/GenBank/DDBJ whole genome shotgun (WGS) entry which is preliminary data.</text>
</comment>
<evidence type="ECO:0000313" key="7">
    <source>
        <dbReference type="EMBL" id="PNX94221.1"/>
    </source>
</evidence>
<name>A0A2K3MXV3_TRIPR</name>
<evidence type="ECO:0000259" key="6">
    <source>
        <dbReference type="PROSITE" id="PS51742"/>
    </source>
</evidence>
<evidence type="ECO:0000313" key="9">
    <source>
        <dbReference type="Proteomes" id="UP000236291"/>
    </source>
</evidence>
<dbReference type="InterPro" id="IPR005175">
    <property type="entry name" value="PPC_dom"/>
</dbReference>
<evidence type="ECO:0000256" key="2">
    <source>
        <dbReference type="ARBA" id="ARBA00023125"/>
    </source>
</evidence>
<feature type="region of interest" description="Disordered" evidence="5">
    <location>
        <begin position="50"/>
        <end position="99"/>
    </location>
</feature>
<sequence length="570" mass="62374">MTDNKCAPSSVFPNSMNESSETNPVRSYTGSSSFMVGEKRGYIDTLVVPTQSHISPSSNRLVDPPQESSEDIITPSSKKPRGRPLGSKNRPKPPPAPVTKIASFEIPAGMDIVGILINYARQQKCGITVVSGFGLISSVTFLDPVSRTPTFPVVGPFHMTSMFGTYVNPNCHSVSPRFIKHPICSYFSICLAGNGADVYGGIVGGQVITAGVVSITTSLFRTPEIHQAVSVNGGVFNNVVPFAPQLNNNNIVVDVPNFNVVDVDSTQPNHQMSPHHLPNDDNVMKWNHSTHTNLIHRVVSSNGGVINNVSPIASQPNNNDIVVDVPNFNVVDVDSTQPNHQMPPHHLPNDDNVMQWNHSTHTNLIHRVISSNGGVINNVSPIAPQPNNNDIVVDVPNFNVVDDDSTQPNHQMPRHHLPYDDNMMQWNHSTHTNVIPQVFSGNGGVINNFGPIAPQPNNNIVVDVPKFNVVDVNSTQPNHQMPPHHLLNDDNVMQRNHSTHTNAIHQVVTANGVVINNVGPIAPQPNNNNIVVDVPNFNVVDVESTQPNHQMFPYYLHDDDNVMQWNHPTH</sequence>
<proteinExistence type="predicted"/>
<keyword evidence="1" id="KW-0805">Transcription regulation</keyword>
<keyword evidence="2 7" id="KW-0238">DNA-binding</keyword>
<feature type="domain" description="PPC" evidence="6">
    <location>
        <begin position="95"/>
        <end position="241"/>
    </location>
</feature>
<dbReference type="EMBL" id="ASHM01013625">
    <property type="protein sequence ID" value="PNX95586.1"/>
    <property type="molecule type" value="Genomic_DNA"/>
</dbReference>
<reference evidence="8 9" key="2">
    <citation type="journal article" date="2017" name="Front. Plant Sci.">
        <title>Gene Classification and Mining of Molecular Markers Useful in Red Clover (Trifolium pratense) Breeding.</title>
        <authorList>
            <person name="Istvanek J."/>
            <person name="Dluhosova J."/>
            <person name="Dluhos P."/>
            <person name="Patkova L."/>
            <person name="Nedelnik J."/>
            <person name="Repkova J."/>
        </authorList>
    </citation>
    <scope>NUCLEOTIDE SEQUENCE [LARGE SCALE GENOMIC DNA]</scope>
    <source>
        <strain evidence="9">cv. Tatra</strain>
        <tissue evidence="8">Young leaves</tissue>
    </source>
</reference>
<protein>
    <submittedName>
        <fullName evidence="7">AT hook motif DNA-binding family protein</fullName>
    </submittedName>
</protein>
<dbReference type="Gene3D" id="3.30.1330.80">
    <property type="entry name" value="Hypothetical protein, similar to alpha- acetolactate decarboxylase, domain 2"/>
    <property type="match status" value="1"/>
</dbReference>
<evidence type="ECO:0000313" key="8">
    <source>
        <dbReference type="EMBL" id="PNX95586.1"/>
    </source>
</evidence>
<dbReference type="InterPro" id="IPR014476">
    <property type="entry name" value="AHL15-29"/>
</dbReference>
<gene>
    <name evidence="7" type="ORF">L195_g017392</name>
    <name evidence="8" type="ORF">L195_g018779</name>
</gene>
<dbReference type="GO" id="GO:0005634">
    <property type="term" value="C:nucleus"/>
    <property type="evidence" value="ECO:0007669"/>
    <property type="project" value="TreeGrafter"/>
</dbReference>
<evidence type="ECO:0000256" key="3">
    <source>
        <dbReference type="ARBA" id="ARBA00023163"/>
    </source>
</evidence>
<dbReference type="Proteomes" id="UP000236291">
    <property type="component" value="Unassembled WGS sequence"/>
</dbReference>
<feature type="compositionally biased region" description="Polar residues" evidence="5">
    <location>
        <begin position="11"/>
        <end position="31"/>
    </location>
</feature>
<dbReference type="AlphaFoldDB" id="A0A2K3MXV3"/>
<feature type="compositionally biased region" description="Polar residues" evidence="5">
    <location>
        <begin position="50"/>
        <end position="60"/>
    </location>
</feature>
<feature type="region of interest" description="Disordered" evidence="5">
    <location>
        <begin position="1"/>
        <end position="31"/>
    </location>
</feature>
<keyword evidence="4" id="KW-0539">Nucleus</keyword>
<evidence type="ECO:0000256" key="1">
    <source>
        <dbReference type="ARBA" id="ARBA00023015"/>
    </source>
</evidence>
<dbReference type="CDD" id="cd11378">
    <property type="entry name" value="DUF296"/>
    <property type="match status" value="1"/>
</dbReference>
<accession>A0A2K3MXV3</accession>
<reference evidence="8 9" key="1">
    <citation type="journal article" date="2014" name="Am. J. Bot.">
        <title>Genome assembly and annotation for red clover (Trifolium pratense; Fabaceae).</title>
        <authorList>
            <person name="Istvanek J."/>
            <person name="Jaros M."/>
            <person name="Krenek A."/>
            <person name="Repkova J."/>
        </authorList>
    </citation>
    <scope>NUCLEOTIDE SEQUENCE [LARGE SCALE GENOMIC DNA]</scope>
    <source>
        <strain evidence="9">cv. Tatra</strain>
        <tissue evidence="8">Young leaves</tissue>
    </source>
</reference>
<evidence type="ECO:0000256" key="5">
    <source>
        <dbReference type="SAM" id="MobiDB-lite"/>
    </source>
</evidence>